<evidence type="ECO:0000259" key="8">
    <source>
        <dbReference type="PROSITE" id="PS50110"/>
    </source>
</evidence>
<dbReference type="PANTHER" id="PTHR48111:SF43">
    <property type="entry name" value="STAGE 0 SPORULATION PROTEIN A HOMOLOG"/>
    <property type="match status" value="1"/>
</dbReference>
<accession>A0A2L1U508</accession>
<dbReference type="PROSITE" id="PS51755">
    <property type="entry name" value="OMPR_PHOB"/>
    <property type="match status" value="1"/>
</dbReference>
<dbReference type="Gene3D" id="6.10.250.690">
    <property type="match status" value="1"/>
</dbReference>
<feature type="modified residue" description="4-aspartylphosphate" evidence="6">
    <location>
        <position position="52"/>
    </location>
</feature>
<keyword evidence="3" id="KW-0805">Transcription regulation</keyword>
<keyword evidence="1 6" id="KW-0597">Phosphoprotein</keyword>
<dbReference type="Proteomes" id="UP000464330">
    <property type="component" value="Chromosome"/>
</dbReference>
<dbReference type="InterPro" id="IPR001867">
    <property type="entry name" value="OmpR/PhoB-type_DNA-bd"/>
</dbReference>
<dbReference type="Pfam" id="PF00486">
    <property type="entry name" value="Trans_reg_C"/>
    <property type="match status" value="1"/>
</dbReference>
<organism evidence="10 12">
    <name type="scientific">Paenibacillus larvae subsp. larvae</name>
    <dbReference type="NCBI Taxonomy" id="147375"/>
    <lineage>
        <taxon>Bacteria</taxon>
        <taxon>Bacillati</taxon>
        <taxon>Bacillota</taxon>
        <taxon>Bacilli</taxon>
        <taxon>Bacillales</taxon>
        <taxon>Paenibacillaceae</taxon>
        <taxon>Paenibacillus</taxon>
    </lineage>
</organism>
<dbReference type="RefSeq" id="WP_023484325.1">
    <property type="nucleotide sequence ID" value="NZ_CP019651.1"/>
</dbReference>
<dbReference type="GO" id="GO:0006355">
    <property type="term" value="P:regulation of DNA-templated transcription"/>
    <property type="evidence" value="ECO:0007669"/>
    <property type="project" value="InterPro"/>
</dbReference>
<dbReference type="Gene3D" id="1.10.10.10">
    <property type="entry name" value="Winged helix-like DNA-binding domain superfamily/Winged helix DNA-binding domain"/>
    <property type="match status" value="1"/>
</dbReference>
<evidence type="ECO:0000256" key="7">
    <source>
        <dbReference type="PROSITE-ProRule" id="PRU01091"/>
    </source>
</evidence>
<dbReference type="Proteomes" id="UP000239833">
    <property type="component" value="Chromosome"/>
</dbReference>
<dbReference type="SUPFAM" id="SSF46894">
    <property type="entry name" value="C-terminal effector domain of the bipartite response regulators"/>
    <property type="match status" value="1"/>
</dbReference>
<evidence type="ECO:0000259" key="9">
    <source>
        <dbReference type="PROSITE" id="PS51755"/>
    </source>
</evidence>
<gene>
    <name evidence="10" type="primary">yvcP</name>
    <name evidence="10" type="ORF">ERICIII_03915</name>
    <name evidence="11" type="ORF">ERICV_04068</name>
</gene>
<dbReference type="GO" id="GO:0000976">
    <property type="term" value="F:transcription cis-regulatory region binding"/>
    <property type="evidence" value="ECO:0007669"/>
    <property type="project" value="TreeGrafter"/>
</dbReference>
<dbReference type="SUPFAM" id="SSF52172">
    <property type="entry name" value="CheY-like"/>
    <property type="match status" value="1"/>
</dbReference>
<dbReference type="AlphaFoldDB" id="A0A2L1U508"/>
<keyword evidence="2" id="KW-0902">Two-component regulatory system</keyword>
<name>A0A2L1U508_9BACL</name>
<dbReference type="Gene3D" id="3.40.50.2300">
    <property type="match status" value="1"/>
</dbReference>
<dbReference type="GO" id="GO:0032993">
    <property type="term" value="C:protein-DNA complex"/>
    <property type="evidence" value="ECO:0007669"/>
    <property type="project" value="TreeGrafter"/>
</dbReference>
<feature type="DNA-binding region" description="OmpR/PhoB-type" evidence="7">
    <location>
        <begin position="130"/>
        <end position="228"/>
    </location>
</feature>
<sequence length="232" mass="27074">MYRIFIVEDDNKIASILKETLEKYGYDVRRSTKFEDIKSDFIETDPQLVLMDVNLPRFDGFYWTRQIRSISNVPIIFISARVGEMDQVMAIENGGDDYITKPFHLDVVLAKIKSVLRRTYGEYAVQSQSRDEWDLEGLHLDRSKNVLEWKEQKTELTKNECLLLDCLARKVGQIVSREDLLEALWDDVDFVDDNTLTVNVTRVRKKLEDIGITKAIETVRGQGYRLRVSWAE</sequence>
<feature type="domain" description="OmpR/PhoB-type" evidence="9">
    <location>
        <begin position="130"/>
        <end position="228"/>
    </location>
</feature>
<accession>A0A8B6WWQ8</accession>
<dbReference type="SMART" id="SM00862">
    <property type="entry name" value="Trans_reg_C"/>
    <property type="match status" value="1"/>
</dbReference>
<dbReference type="Pfam" id="PF00072">
    <property type="entry name" value="Response_reg"/>
    <property type="match status" value="1"/>
</dbReference>
<evidence type="ECO:0000313" key="11">
    <source>
        <dbReference type="EMBL" id="QHZ53155.1"/>
    </source>
</evidence>
<protein>
    <submittedName>
        <fullName evidence="10">Putative transcriptional regulatory protein YvcP</fullName>
    </submittedName>
</protein>
<dbReference type="InterPro" id="IPR011006">
    <property type="entry name" value="CheY-like_superfamily"/>
</dbReference>
<evidence type="ECO:0000313" key="10">
    <source>
        <dbReference type="EMBL" id="AVF28019.1"/>
    </source>
</evidence>
<dbReference type="CDD" id="cd00383">
    <property type="entry name" value="trans_reg_C"/>
    <property type="match status" value="1"/>
</dbReference>
<dbReference type="InterPro" id="IPR036388">
    <property type="entry name" value="WH-like_DNA-bd_sf"/>
</dbReference>
<dbReference type="EMBL" id="CP019655">
    <property type="protein sequence ID" value="AVF28019.1"/>
    <property type="molecule type" value="Genomic_DNA"/>
</dbReference>
<evidence type="ECO:0000256" key="5">
    <source>
        <dbReference type="ARBA" id="ARBA00023163"/>
    </source>
</evidence>
<evidence type="ECO:0000256" key="3">
    <source>
        <dbReference type="ARBA" id="ARBA00023015"/>
    </source>
</evidence>
<proteinExistence type="predicted"/>
<dbReference type="GO" id="GO:0000156">
    <property type="term" value="F:phosphorelay response regulator activity"/>
    <property type="evidence" value="ECO:0007669"/>
    <property type="project" value="TreeGrafter"/>
</dbReference>
<evidence type="ECO:0000256" key="1">
    <source>
        <dbReference type="ARBA" id="ARBA00022553"/>
    </source>
</evidence>
<keyword evidence="5" id="KW-0804">Transcription</keyword>
<dbReference type="SMART" id="SM00448">
    <property type="entry name" value="REC"/>
    <property type="match status" value="1"/>
</dbReference>
<reference evidence="10 13" key="2">
    <citation type="journal article" date="2020" name="Int. J. Med. Microbiol.">
        <title>Discovery of Paenibacillus larvae ERIC V: Phenotypic and genomic comparison to genotypes ERIC I-IV reveal different inventories of virulence factors which correlate with epidemiological prevalences of American Foulbrood.</title>
        <authorList>
            <person name="Beims H."/>
            <person name="Bunk B."/>
            <person name="Erler S."/>
            <person name="Mohr K.I."/>
            <person name="Sproer C."/>
            <person name="Pradella S."/>
            <person name="Gunther G."/>
            <person name="Rohde M."/>
            <person name="von der Ohe W."/>
            <person name="Steinert M."/>
        </authorList>
    </citation>
    <scope>NUCLEOTIDE SEQUENCE</scope>
    <source>
        <strain evidence="10">Eric_III</strain>
        <strain evidence="11">Eric_V</strain>
    </source>
</reference>
<dbReference type="STRING" id="147375.BXP28_01885"/>
<dbReference type="PANTHER" id="PTHR48111">
    <property type="entry name" value="REGULATOR OF RPOS"/>
    <property type="match status" value="1"/>
</dbReference>
<evidence type="ECO:0000256" key="2">
    <source>
        <dbReference type="ARBA" id="ARBA00023012"/>
    </source>
</evidence>
<dbReference type="EMBL" id="CP019717">
    <property type="protein sequence ID" value="QHZ53155.1"/>
    <property type="molecule type" value="Genomic_DNA"/>
</dbReference>
<evidence type="ECO:0000313" key="12">
    <source>
        <dbReference type="Proteomes" id="UP000239833"/>
    </source>
</evidence>
<dbReference type="GO" id="GO:0005829">
    <property type="term" value="C:cytosol"/>
    <property type="evidence" value="ECO:0007669"/>
    <property type="project" value="TreeGrafter"/>
</dbReference>
<feature type="domain" description="Response regulatory" evidence="8">
    <location>
        <begin position="3"/>
        <end position="116"/>
    </location>
</feature>
<accession>A0A6C0QWK5</accession>
<keyword evidence="4 7" id="KW-0238">DNA-binding</keyword>
<dbReference type="GeneID" id="64220256"/>
<dbReference type="InterPro" id="IPR016032">
    <property type="entry name" value="Sig_transdc_resp-reg_C-effctor"/>
</dbReference>
<dbReference type="CDD" id="cd18159">
    <property type="entry name" value="REC_OmpR_NsrR-like"/>
    <property type="match status" value="1"/>
</dbReference>
<dbReference type="InterPro" id="IPR039420">
    <property type="entry name" value="WalR-like"/>
</dbReference>
<evidence type="ECO:0000256" key="4">
    <source>
        <dbReference type="ARBA" id="ARBA00023125"/>
    </source>
</evidence>
<dbReference type="PROSITE" id="PS50110">
    <property type="entry name" value="RESPONSE_REGULATORY"/>
    <property type="match status" value="1"/>
</dbReference>
<evidence type="ECO:0000256" key="6">
    <source>
        <dbReference type="PROSITE-ProRule" id="PRU00169"/>
    </source>
</evidence>
<reference evidence="12" key="1">
    <citation type="submission" date="2017-02" db="EMBL/GenBank/DDBJ databases">
        <title>Delineation of Paenibacillus larvae strains originating from foulbrood outbreaks.</title>
        <authorList>
            <person name="Beims H."/>
            <person name="Bunk B."/>
            <person name="Sproeer C."/>
            <person name="Mohr K.I."/>
            <person name="Pradella S."/>
            <person name="Guenther G."/>
            <person name="Rohde M."/>
            <person name="von der Ohe W."/>
            <person name="Steinert M."/>
        </authorList>
    </citation>
    <scope>NUCLEOTIDE SEQUENCE [LARGE SCALE GENOMIC DNA]</scope>
    <source>
        <strain evidence="12">Eric_III</strain>
    </source>
</reference>
<dbReference type="InterPro" id="IPR001789">
    <property type="entry name" value="Sig_transdc_resp-reg_receiver"/>
</dbReference>
<evidence type="ECO:0000313" key="13">
    <source>
        <dbReference type="Proteomes" id="UP000464330"/>
    </source>
</evidence>